<evidence type="ECO:0000256" key="9">
    <source>
        <dbReference type="ARBA" id="ARBA00022840"/>
    </source>
</evidence>
<feature type="compositionally biased region" description="Low complexity" evidence="12">
    <location>
        <begin position="783"/>
        <end position="794"/>
    </location>
</feature>
<dbReference type="InterPro" id="IPR012763">
    <property type="entry name" value="DNA_pol_III_sug/sutau_N"/>
</dbReference>
<evidence type="ECO:0000256" key="4">
    <source>
        <dbReference type="ARBA" id="ARBA00022695"/>
    </source>
</evidence>
<dbReference type="NCBIfam" id="NF005846">
    <property type="entry name" value="PRK07764.1-6"/>
    <property type="match status" value="1"/>
</dbReference>
<feature type="compositionally biased region" description="Low complexity" evidence="12">
    <location>
        <begin position="454"/>
        <end position="508"/>
    </location>
</feature>
<name>A0A543KK77_9MICO</name>
<dbReference type="RefSeq" id="WP_141817246.1">
    <property type="nucleotide sequence ID" value="NZ_BAAAIL010000003.1"/>
</dbReference>
<dbReference type="Pfam" id="PF22608">
    <property type="entry name" value="DNAX_ATPase_lid"/>
    <property type="match status" value="1"/>
</dbReference>
<keyword evidence="6" id="KW-0479">Metal-binding</keyword>
<dbReference type="Pfam" id="PF13177">
    <property type="entry name" value="DNA_pol3_delta2"/>
    <property type="match status" value="1"/>
</dbReference>
<dbReference type="CDD" id="cd18137">
    <property type="entry name" value="HLD_clamp_pol_III_gamma_tau"/>
    <property type="match status" value="1"/>
</dbReference>
<dbReference type="SUPFAM" id="SSF52540">
    <property type="entry name" value="P-loop containing nucleoside triphosphate hydrolases"/>
    <property type="match status" value="1"/>
</dbReference>
<proteinExistence type="inferred from homology"/>
<evidence type="ECO:0000256" key="7">
    <source>
        <dbReference type="ARBA" id="ARBA00022741"/>
    </source>
</evidence>
<feature type="region of interest" description="Disordered" evidence="12">
    <location>
        <begin position="590"/>
        <end position="838"/>
    </location>
</feature>
<keyword evidence="8" id="KW-0862">Zinc</keyword>
<evidence type="ECO:0000256" key="12">
    <source>
        <dbReference type="SAM" id="MobiDB-lite"/>
    </source>
</evidence>
<feature type="compositionally biased region" description="Gly residues" evidence="12">
    <location>
        <begin position="444"/>
        <end position="453"/>
    </location>
</feature>
<dbReference type="Gene3D" id="3.40.50.300">
    <property type="entry name" value="P-loop containing nucleotide triphosphate hydrolases"/>
    <property type="match status" value="1"/>
</dbReference>
<dbReference type="CDD" id="cd00009">
    <property type="entry name" value="AAA"/>
    <property type="match status" value="1"/>
</dbReference>
<evidence type="ECO:0000256" key="6">
    <source>
        <dbReference type="ARBA" id="ARBA00022723"/>
    </source>
</evidence>
<dbReference type="GO" id="GO:0003887">
    <property type="term" value="F:DNA-directed DNA polymerase activity"/>
    <property type="evidence" value="ECO:0007669"/>
    <property type="project" value="UniProtKB-KW"/>
</dbReference>
<dbReference type="AlphaFoldDB" id="A0A543KK77"/>
<feature type="compositionally biased region" description="Low complexity" evidence="12">
    <location>
        <begin position="635"/>
        <end position="649"/>
    </location>
</feature>
<dbReference type="Pfam" id="PF12169">
    <property type="entry name" value="DNA_pol3_gamma3"/>
    <property type="match status" value="1"/>
</dbReference>
<feature type="compositionally biased region" description="Low complexity" evidence="12">
    <location>
        <begin position="390"/>
        <end position="414"/>
    </location>
</feature>
<dbReference type="InterPro" id="IPR045085">
    <property type="entry name" value="HLD_clamp_pol_III_gamma_tau"/>
</dbReference>
<keyword evidence="10" id="KW-0239">DNA-directed DNA polymerase</keyword>
<sequence>MSTALYRRYRPESFADVIGQEHVTEPLMQALRSGRVNHAYLFSGPRGCGKTTSARILARCLNCEEGPTPEPCGTCDSCVALARDGAGSVDVIEIDAASHGGVDDARDLRERAAFGPAQSRYKVYIIDEAHMVTPNGFNALLKVVEEPPPHVKFIFATTEPEKVLATIRSRTHHYPFHLVPPQRLTGYLEQVCEREGVSLEPGVLSFVTRAGGGSVRDSLSVLDQLISGAGAEGLTYERTAALLGFTDVELLDAVVDAVAAGDAATVFAQVDKVMSSGHDPRRFVEDLLERYRDLIVLAAVGDSAAAAGLLPGLPADQIERMRHQAAVQGPEALSRAADIISRGLSEMGGAVSTRLLLELLVARLLLPAASGEEGYGARLDRIERRLTAADGSAAPAAAGPAATSRPQVQQTRPAAPQPAPTSQPAPAGQPAHARQPAPAQGGQAPQGGPGPQGGQAPQGAAAPAGRPAAPESPTPAQGPAAGPGAAQGAPQPAGQGPAAQQQPAAPGALDTAALRRQWPDVLERVKEISRRTWSGLQMAVLLDYDGRRVLLGMPDENWIRHFIGTQHSEALRQALIEAIALDTRIEAVVAGPGGPAGGQAPPSGPAGPTGPGGPARPSGAPSGGAPAPSGPAPTGPRSGPAPTGTSSGPGPAGPAPGGRPSAGPSPTGPVAAVVPDSPAPAAAEPPAGPPQWQPPSGDGPPPGVRIRTRANPSGVAAAPGPRPPAPTRPLAPTTGAPGPATGAPSSGSPAGPEPSMADQLGAGRRAPAAADGPDWSQQTRSTAAPAWASAAPGDAPAPQPSGPRAPQAPPQATAPQGGSGYGDAPSDDDEDLASSGVVGQPVIEQVLGGTVIAINDDIVG</sequence>
<dbReference type="FunFam" id="3.40.50.300:FF:000014">
    <property type="entry name" value="DNA polymerase III subunit gamma/tau"/>
    <property type="match status" value="1"/>
</dbReference>
<dbReference type="InterPro" id="IPR050238">
    <property type="entry name" value="DNA_Rep/Repair_Clamp_Loader"/>
</dbReference>
<feature type="compositionally biased region" description="Low complexity" evidence="12">
    <location>
        <begin position="615"/>
        <end position="627"/>
    </location>
</feature>
<feature type="compositionally biased region" description="Low complexity" evidence="12">
    <location>
        <begin position="424"/>
        <end position="443"/>
    </location>
</feature>
<evidence type="ECO:0000256" key="11">
    <source>
        <dbReference type="ARBA" id="ARBA00049244"/>
    </source>
</evidence>
<keyword evidence="3" id="KW-0808">Transferase</keyword>
<evidence type="ECO:0000256" key="5">
    <source>
        <dbReference type="ARBA" id="ARBA00022705"/>
    </source>
</evidence>
<dbReference type="InterPro" id="IPR022754">
    <property type="entry name" value="DNA_pol_III_gamma-3"/>
</dbReference>
<evidence type="ECO:0000256" key="1">
    <source>
        <dbReference type="ARBA" id="ARBA00006360"/>
    </source>
</evidence>
<keyword evidence="15" id="KW-1185">Reference proteome</keyword>
<feature type="compositionally biased region" description="Low complexity" evidence="12">
    <location>
        <begin position="730"/>
        <end position="750"/>
    </location>
</feature>
<evidence type="ECO:0000313" key="14">
    <source>
        <dbReference type="EMBL" id="TQM95491.1"/>
    </source>
</evidence>
<keyword evidence="5" id="KW-0235">DNA replication</keyword>
<dbReference type="EMBL" id="VFPU01000001">
    <property type="protein sequence ID" value="TQM95491.1"/>
    <property type="molecule type" value="Genomic_DNA"/>
</dbReference>
<dbReference type="PANTHER" id="PTHR11669:SF0">
    <property type="entry name" value="PROTEIN STICHEL-LIKE 2"/>
    <property type="match status" value="1"/>
</dbReference>
<accession>A0A543KK77</accession>
<feature type="compositionally biased region" description="Low complexity" evidence="12">
    <location>
        <begin position="761"/>
        <end position="774"/>
    </location>
</feature>
<feature type="compositionally biased region" description="Pro residues" evidence="12">
    <location>
        <begin position="795"/>
        <end position="809"/>
    </location>
</feature>
<dbReference type="Gene3D" id="1.20.272.10">
    <property type="match status" value="1"/>
</dbReference>
<dbReference type="GO" id="GO:0009360">
    <property type="term" value="C:DNA polymerase III complex"/>
    <property type="evidence" value="ECO:0007669"/>
    <property type="project" value="InterPro"/>
</dbReference>
<dbReference type="InterPro" id="IPR027417">
    <property type="entry name" value="P-loop_NTPase"/>
</dbReference>
<organism evidence="14 15">
    <name type="scientific">Ornithinimicrobium humiphilum</name>
    <dbReference type="NCBI Taxonomy" id="125288"/>
    <lineage>
        <taxon>Bacteria</taxon>
        <taxon>Bacillati</taxon>
        <taxon>Actinomycetota</taxon>
        <taxon>Actinomycetes</taxon>
        <taxon>Micrococcales</taxon>
        <taxon>Ornithinimicrobiaceae</taxon>
        <taxon>Ornithinimicrobium</taxon>
    </lineage>
</organism>
<dbReference type="SUPFAM" id="SSF48019">
    <property type="entry name" value="post-AAA+ oligomerization domain-like"/>
    <property type="match status" value="1"/>
</dbReference>
<feature type="compositionally biased region" description="Low complexity" evidence="12">
    <location>
        <begin position="658"/>
        <end position="685"/>
    </location>
</feature>
<dbReference type="Gene3D" id="1.10.8.60">
    <property type="match status" value="1"/>
</dbReference>
<protein>
    <recommendedName>
        <fullName evidence="2">DNA-directed DNA polymerase</fullName>
        <ecNumber evidence="2">2.7.7.7</ecNumber>
    </recommendedName>
</protein>
<dbReference type="GO" id="GO:0005524">
    <property type="term" value="F:ATP binding"/>
    <property type="evidence" value="ECO:0007669"/>
    <property type="project" value="UniProtKB-KW"/>
</dbReference>
<feature type="region of interest" description="Disordered" evidence="12">
    <location>
        <begin position="390"/>
        <end position="509"/>
    </location>
</feature>
<dbReference type="GO" id="GO:0046872">
    <property type="term" value="F:metal ion binding"/>
    <property type="evidence" value="ECO:0007669"/>
    <property type="project" value="UniProtKB-KW"/>
</dbReference>
<feature type="domain" description="AAA+ ATPase" evidence="13">
    <location>
        <begin position="36"/>
        <end position="180"/>
    </location>
</feature>
<comment type="caution">
    <text evidence="14">The sequence shown here is derived from an EMBL/GenBank/DDBJ whole genome shotgun (WGS) entry which is preliminary data.</text>
</comment>
<evidence type="ECO:0000256" key="10">
    <source>
        <dbReference type="ARBA" id="ARBA00022932"/>
    </source>
</evidence>
<evidence type="ECO:0000256" key="8">
    <source>
        <dbReference type="ARBA" id="ARBA00022833"/>
    </source>
</evidence>
<dbReference type="PANTHER" id="PTHR11669">
    <property type="entry name" value="REPLICATION FACTOR C / DNA POLYMERASE III GAMMA-TAU SUBUNIT"/>
    <property type="match status" value="1"/>
</dbReference>
<keyword evidence="4" id="KW-0548">Nucleotidyltransferase</keyword>
<evidence type="ECO:0000256" key="2">
    <source>
        <dbReference type="ARBA" id="ARBA00012417"/>
    </source>
</evidence>
<keyword evidence="9" id="KW-0067">ATP-binding</keyword>
<dbReference type="InterPro" id="IPR003593">
    <property type="entry name" value="AAA+_ATPase"/>
</dbReference>
<evidence type="ECO:0000313" key="15">
    <source>
        <dbReference type="Proteomes" id="UP000315133"/>
    </source>
</evidence>
<dbReference type="EC" id="2.7.7.7" evidence="2"/>
<comment type="catalytic activity">
    <reaction evidence="11">
        <text>DNA(n) + a 2'-deoxyribonucleoside 5'-triphosphate = DNA(n+1) + diphosphate</text>
        <dbReference type="Rhea" id="RHEA:22508"/>
        <dbReference type="Rhea" id="RHEA-COMP:17339"/>
        <dbReference type="Rhea" id="RHEA-COMP:17340"/>
        <dbReference type="ChEBI" id="CHEBI:33019"/>
        <dbReference type="ChEBI" id="CHEBI:61560"/>
        <dbReference type="ChEBI" id="CHEBI:173112"/>
        <dbReference type="EC" id="2.7.7.7"/>
    </reaction>
</comment>
<feature type="compositionally biased region" description="Pro residues" evidence="12">
    <location>
        <begin position="686"/>
        <end position="703"/>
    </location>
</feature>
<comment type="similarity">
    <text evidence="1">Belongs to the DnaX/STICHEL family.</text>
</comment>
<gene>
    <name evidence="14" type="ORF">FB476_0334</name>
</gene>
<dbReference type="SMART" id="SM00382">
    <property type="entry name" value="AAA"/>
    <property type="match status" value="1"/>
</dbReference>
<dbReference type="OrthoDB" id="9810148at2"/>
<dbReference type="GO" id="GO:0003677">
    <property type="term" value="F:DNA binding"/>
    <property type="evidence" value="ECO:0007669"/>
    <property type="project" value="InterPro"/>
</dbReference>
<evidence type="ECO:0000256" key="3">
    <source>
        <dbReference type="ARBA" id="ARBA00022679"/>
    </source>
</evidence>
<reference evidence="14 15" key="1">
    <citation type="submission" date="2019-06" db="EMBL/GenBank/DDBJ databases">
        <title>Sequencing the genomes of 1000 actinobacteria strains.</title>
        <authorList>
            <person name="Klenk H.-P."/>
        </authorList>
    </citation>
    <scope>NUCLEOTIDE SEQUENCE [LARGE SCALE GENOMIC DNA]</scope>
    <source>
        <strain evidence="14 15">DSM 12362</strain>
    </source>
</reference>
<keyword evidence="7" id="KW-0547">Nucleotide-binding</keyword>
<dbReference type="InterPro" id="IPR008921">
    <property type="entry name" value="DNA_pol3_clamp-load_cplx_C"/>
</dbReference>
<feature type="compositionally biased region" description="Pro residues" evidence="12">
    <location>
        <begin position="720"/>
        <end position="729"/>
    </location>
</feature>
<dbReference type="GO" id="GO:0006261">
    <property type="term" value="P:DNA-templated DNA replication"/>
    <property type="evidence" value="ECO:0007669"/>
    <property type="project" value="TreeGrafter"/>
</dbReference>
<evidence type="ECO:0000259" key="13">
    <source>
        <dbReference type="SMART" id="SM00382"/>
    </source>
</evidence>
<dbReference type="NCBIfam" id="TIGR02397">
    <property type="entry name" value="dnaX_nterm"/>
    <property type="match status" value="1"/>
</dbReference>
<dbReference type="Proteomes" id="UP000315133">
    <property type="component" value="Unassembled WGS sequence"/>
</dbReference>